<proteinExistence type="inferred from homology"/>
<dbReference type="SMART" id="SM00695">
    <property type="entry name" value="DUSP"/>
    <property type="match status" value="1"/>
</dbReference>
<evidence type="ECO:0000256" key="9">
    <source>
        <dbReference type="ARBA" id="ARBA00022807"/>
    </source>
</evidence>
<sequence>MIMAEGGPPEINEQKKQISPLLQKSLVKGEPWYLIDIKWMKQWKKYVGFDSSDAYSAGHEDLHPGPIDNSGILKDNDPTQLKDSLIDELDYVLLPQEGWEKISSWYGCVEGQEPIARKVVEHGMFVKSCKVEVYLTEFKLCENNKLDHVVTAKFSKGDTIETIEKKMRELFNISEDKETRLWNKYMSNSYEPLHEKTKTVQDAELYQGQLLVIEQKNDDGSWTRQLPTTTTYTRSSSKYITNSNSGKRFCFTSYGYGSTYATRGGSGSAYNYNNYASGPKVQPGLCGLSNLGNTCFMNSALQCMSNVPLLTKYFLNDEYKDELNGDNPLGMGGEIAKSYADLLKQMWSGMYSYTIPRNFKMQVGRFAPQFSGFQQHDSQELLAFLLDGLHEDLNRIIKKPYIELQDSDGRPDEIVAKESWENHLKRNHSIIVDLFHGQFKSKLVCPTCAKISVTFDPFCFLSLPLPVRKERMMEVYFVRLEGDSKPLQMKVVVRKHGCIYDLCKAVSKIVKVPADYLVVTDVYNHRFHKVFQNNESINTITDKDTIYVFEVNVTSADDPDTIVLPVYLREPRQGAYANSSSHHLFGTPMLIPVKRKETSYQNLFEAALKKMSWFVSCPENDDWFYENEDKKSEMHNGEKMRSDSSDDEDDKERKELKSETIHICKNVEKEKPRLFRLTVVNPYGSSELDRLRDDGSPLKLTNRTYISLDWNRTAKEKFYNELLAEEIEKDESVFLRNSSKKQSINLSECLKLFLTEEILAKDDSWYCPQCKEFKEASKKFDLWKLPKVLVVHLKRFSFNRYFRDKLDTCVNYPLVDLDMAEYLTGTKAEHSYKYDLVAVINHYGGLGGGHYTAYAKNAPTNRWHYFDDSSVSASSEDEVMSKAAYVLFYIRQDCLDEFSQNGLATLAKLDDTDEENSNNSDSDDDKMDTN</sequence>
<dbReference type="GO" id="GO:0005737">
    <property type="term" value="C:cytoplasm"/>
    <property type="evidence" value="ECO:0007669"/>
    <property type="project" value="UniProtKB-SubCell"/>
</dbReference>
<dbReference type="PROSITE" id="PS51283">
    <property type="entry name" value="DUSP"/>
    <property type="match status" value="1"/>
</dbReference>
<dbReference type="Gene3D" id="3.90.70.10">
    <property type="entry name" value="Cysteine proteinases"/>
    <property type="match status" value="2"/>
</dbReference>
<dbReference type="OrthoDB" id="265776at2759"/>
<evidence type="ECO:0000256" key="1">
    <source>
        <dbReference type="ARBA" id="ARBA00000707"/>
    </source>
</evidence>
<comment type="catalytic activity">
    <reaction evidence="1 11">
        <text>Thiol-dependent hydrolysis of ester, thioester, amide, peptide and isopeptide bonds formed by the C-terminal Gly of ubiquitin (a 76-residue protein attached to proteins as an intracellular targeting signal).</text>
        <dbReference type="EC" id="3.4.19.12"/>
    </reaction>
</comment>
<evidence type="ECO:0000256" key="6">
    <source>
        <dbReference type="ARBA" id="ARBA00022670"/>
    </source>
</evidence>
<evidence type="ECO:0000256" key="5">
    <source>
        <dbReference type="ARBA" id="ARBA00022490"/>
    </source>
</evidence>
<dbReference type="PROSITE" id="PS00972">
    <property type="entry name" value="USP_1"/>
    <property type="match status" value="1"/>
</dbReference>
<protein>
    <recommendedName>
        <fullName evidence="11">Ubiquitin carboxyl-terminal hydrolase</fullName>
        <ecNumber evidence="11">3.4.19.12</ecNumber>
    </recommendedName>
</protein>
<evidence type="ECO:0000256" key="10">
    <source>
        <dbReference type="ARBA" id="ARBA00023242"/>
    </source>
</evidence>
<dbReference type="InterPro" id="IPR029346">
    <property type="entry name" value="USP_C"/>
</dbReference>
<dbReference type="Gene3D" id="3.30.2230.10">
    <property type="entry name" value="DUSP-like"/>
    <property type="match status" value="1"/>
</dbReference>
<dbReference type="InterPro" id="IPR001394">
    <property type="entry name" value="Peptidase_C19_UCH"/>
</dbReference>
<dbReference type="EMBL" id="JAIZAY010000002">
    <property type="protein sequence ID" value="KAJ8047057.1"/>
    <property type="molecule type" value="Genomic_DNA"/>
</dbReference>
<comment type="subcellular location">
    <subcellularLocation>
        <location evidence="3">Cytoplasm</location>
    </subcellularLocation>
    <subcellularLocation>
        <location evidence="2">Nucleus</location>
    </subcellularLocation>
</comment>
<keyword evidence="16" id="KW-1185">Reference proteome</keyword>
<feature type="compositionally biased region" description="Basic and acidic residues" evidence="12">
    <location>
        <begin position="628"/>
        <end position="644"/>
    </location>
</feature>
<dbReference type="PANTHER" id="PTHR21646">
    <property type="entry name" value="UBIQUITIN CARBOXYL-TERMINAL HYDROLASE"/>
    <property type="match status" value="1"/>
</dbReference>
<dbReference type="Pfam" id="PF14533">
    <property type="entry name" value="USP7_C2"/>
    <property type="match status" value="1"/>
</dbReference>
<evidence type="ECO:0000259" key="14">
    <source>
        <dbReference type="PROSITE" id="PS51283"/>
    </source>
</evidence>
<evidence type="ECO:0000256" key="3">
    <source>
        <dbReference type="ARBA" id="ARBA00004496"/>
    </source>
</evidence>
<comment type="caution">
    <text evidence="15">The sequence shown here is derived from an EMBL/GenBank/DDBJ whole genome shotgun (WGS) entry which is preliminary data.</text>
</comment>
<dbReference type="InterPro" id="IPR006615">
    <property type="entry name" value="Pept_C19_DUSP"/>
</dbReference>
<dbReference type="FunFam" id="3.30.2230.10:FF:000003">
    <property type="entry name" value="ubiquitin carboxyl-terminal hydrolase 15 isoform X1"/>
    <property type="match status" value="1"/>
</dbReference>
<dbReference type="PROSITE" id="PS50235">
    <property type="entry name" value="USP_3"/>
    <property type="match status" value="1"/>
</dbReference>
<dbReference type="GO" id="GO:0016579">
    <property type="term" value="P:protein deubiquitination"/>
    <property type="evidence" value="ECO:0007669"/>
    <property type="project" value="InterPro"/>
</dbReference>
<evidence type="ECO:0000256" key="8">
    <source>
        <dbReference type="ARBA" id="ARBA00022801"/>
    </source>
</evidence>
<dbReference type="GO" id="GO:0004843">
    <property type="term" value="F:cysteine-type deubiquitinase activity"/>
    <property type="evidence" value="ECO:0007669"/>
    <property type="project" value="UniProtKB-UniRule"/>
</dbReference>
<reference evidence="15" key="1">
    <citation type="submission" date="2021-10" db="EMBL/GenBank/DDBJ databases">
        <title>Tropical sea cucumber genome reveals ecological adaptation and Cuvierian tubules defense mechanism.</title>
        <authorList>
            <person name="Chen T."/>
        </authorList>
    </citation>
    <scope>NUCLEOTIDE SEQUENCE</scope>
    <source>
        <strain evidence="15">Nanhai2018</strain>
        <tissue evidence="15">Muscle</tissue>
    </source>
</reference>
<dbReference type="FunFam" id="3.90.70.10:FF:000013">
    <property type="entry name" value="ubiquitin carboxyl-terminal hydrolase 15 isoform X1"/>
    <property type="match status" value="1"/>
</dbReference>
<keyword evidence="8 11" id="KW-0378">Hydrolase</keyword>
<dbReference type="InterPro" id="IPR018200">
    <property type="entry name" value="USP_CS"/>
</dbReference>
<keyword evidence="10" id="KW-0539">Nucleus</keyword>
<feature type="region of interest" description="Disordered" evidence="12">
    <location>
        <begin position="909"/>
        <end position="930"/>
    </location>
</feature>
<dbReference type="SUPFAM" id="SSF54001">
    <property type="entry name" value="Cysteine proteinases"/>
    <property type="match status" value="1"/>
</dbReference>
<gene>
    <name evidence="15" type="ORF">HOLleu_05950</name>
</gene>
<keyword evidence="7 11" id="KW-0833">Ubl conjugation pathway</keyword>
<keyword evidence="6 11" id="KW-0645">Protease</keyword>
<dbReference type="GO" id="GO:0006508">
    <property type="term" value="P:proteolysis"/>
    <property type="evidence" value="ECO:0007669"/>
    <property type="project" value="UniProtKB-KW"/>
</dbReference>
<dbReference type="InterPro" id="IPR050185">
    <property type="entry name" value="Ub_carboxyl-term_hydrolase"/>
</dbReference>
<dbReference type="PROSITE" id="PS00973">
    <property type="entry name" value="USP_2"/>
    <property type="match status" value="1"/>
</dbReference>
<dbReference type="Pfam" id="PF00443">
    <property type="entry name" value="UCH"/>
    <property type="match status" value="1"/>
</dbReference>
<organism evidence="15 16">
    <name type="scientific">Holothuria leucospilota</name>
    <name type="common">Black long sea cucumber</name>
    <name type="synonym">Mertensiothuria leucospilota</name>
    <dbReference type="NCBI Taxonomy" id="206669"/>
    <lineage>
        <taxon>Eukaryota</taxon>
        <taxon>Metazoa</taxon>
        <taxon>Echinodermata</taxon>
        <taxon>Eleutherozoa</taxon>
        <taxon>Echinozoa</taxon>
        <taxon>Holothuroidea</taxon>
        <taxon>Aspidochirotacea</taxon>
        <taxon>Aspidochirotida</taxon>
        <taxon>Holothuriidae</taxon>
        <taxon>Holothuria</taxon>
    </lineage>
</organism>
<evidence type="ECO:0000256" key="12">
    <source>
        <dbReference type="SAM" id="MobiDB-lite"/>
    </source>
</evidence>
<evidence type="ECO:0000256" key="7">
    <source>
        <dbReference type="ARBA" id="ARBA00022786"/>
    </source>
</evidence>
<dbReference type="InterPro" id="IPR028889">
    <property type="entry name" value="USP"/>
</dbReference>
<dbReference type="PANTHER" id="PTHR21646:SF24">
    <property type="entry name" value="UBIQUITIN CARBOXYL-TERMINAL HYDROLASE"/>
    <property type="match status" value="1"/>
</dbReference>
<dbReference type="SUPFAM" id="SSF143791">
    <property type="entry name" value="DUSP-like"/>
    <property type="match status" value="1"/>
</dbReference>
<dbReference type="InterPro" id="IPR035927">
    <property type="entry name" value="DUSP-like_sf"/>
</dbReference>
<evidence type="ECO:0000259" key="13">
    <source>
        <dbReference type="PROSITE" id="PS50235"/>
    </source>
</evidence>
<feature type="region of interest" description="Disordered" evidence="12">
    <location>
        <begin position="628"/>
        <end position="655"/>
    </location>
</feature>
<evidence type="ECO:0000256" key="2">
    <source>
        <dbReference type="ARBA" id="ARBA00004123"/>
    </source>
</evidence>
<dbReference type="Pfam" id="PF06337">
    <property type="entry name" value="DUSP"/>
    <property type="match status" value="1"/>
</dbReference>
<feature type="compositionally biased region" description="Acidic residues" evidence="12">
    <location>
        <begin position="911"/>
        <end position="930"/>
    </location>
</feature>
<dbReference type="EC" id="3.4.19.12" evidence="11"/>
<name>A0A9Q1CK85_HOLLE</name>
<keyword evidence="5" id="KW-0963">Cytoplasm</keyword>
<evidence type="ECO:0000256" key="4">
    <source>
        <dbReference type="ARBA" id="ARBA00009085"/>
    </source>
</evidence>
<dbReference type="CDD" id="cd02674">
    <property type="entry name" value="Peptidase_C19R"/>
    <property type="match status" value="1"/>
</dbReference>
<comment type="similarity">
    <text evidence="4 11">Belongs to the peptidase C19 family.</text>
</comment>
<feature type="domain" description="USP" evidence="13">
    <location>
        <begin position="286"/>
        <end position="892"/>
    </location>
</feature>
<keyword evidence="9 11" id="KW-0788">Thiol protease</keyword>
<dbReference type="InterPro" id="IPR028135">
    <property type="entry name" value="Ub_USP-typ"/>
</dbReference>
<accession>A0A9Q1CK85</accession>
<feature type="domain" description="DUSP" evidence="14">
    <location>
        <begin position="9"/>
        <end position="120"/>
    </location>
</feature>
<evidence type="ECO:0000313" key="16">
    <source>
        <dbReference type="Proteomes" id="UP001152320"/>
    </source>
</evidence>
<evidence type="ECO:0000313" key="15">
    <source>
        <dbReference type="EMBL" id="KAJ8047057.1"/>
    </source>
</evidence>
<dbReference type="AlphaFoldDB" id="A0A9Q1CK85"/>
<dbReference type="GO" id="GO:0005634">
    <property type="term" value="C:nucleus"/>
    <property type="evidence" value="ECO:0007669"/>
    <property type="project" value="UniProtKB-SubCell"/>
</dbReference>
<dbReference type="InterPro" id="IPR038765">
    <property type="entry name" value="Papain-like_cys_pep_sf"/>
</dbReference>
<dbReference type="Gene3D" id="3.10.20.90">
    <property type="entry name" value="Phosphatidylinositol 3-kinase Catalytic Subunit, Chain A, domain 1"/>
    <property type="match status" value="1"/>
</dbReference>
<dbReference type="Proteomes" id="UP001152320">
    <property type="component" value="Chromosome 2"/>
</dbReference>
<dbReference type="Pfam" id="PF14836">
    <property type="entry name" value="Ubiquitin_3"/>
    <property type="match status" value="1"/>
</dbReference>
<evidence type="ECO:0000256" key="11">
    <source>
        <dbReference type="RuleBase" id="RU366025"/>
    </source>
</evidence>